<reference evidence="2 3" key="1">
    <citation type="submission" date="2023-04" db="EMBL/GenBank/DDBJ databases">
        <title>Genome of Basidiobolus ranarum AG-B5.</title>
        <authorList>
            <person name="Stajich J.E."/>
            <person name="Carter-House D."/>
            <person name="Gryganskyi A."/>
        </authorList>
    </citation>
    <scope>NUCLEOTIDE SEQUENCE [LARGE SCALE GENOMIC DNA]</scope>
    <source>
        <strain evidence="2 3">AG-B5</strain>
    </source>
</reference>
<feature type="region of interest" description="Disordered" evidence="1">
    <location>
        <begin position="93"/>
        <end position="114"/>
    </location>
</feature>
<evidence type="ECO:0000313" key="3">
    <source>
        <dbReference type="Proteomes" id="UP001479436"/>
    </source>
</evidence>
<dbReference type="EMBL" id="JASJQH010008242">
    <property type="protein sequence ID" value="KAK9694104.1"/>
    <property type="molecule type" value="Genomic_DNA"/>
</dbReference>
<evidence type="ECO:0000313" key="2">
    <source>
        <dbReference type="EMBL" id="KAK9694104.1"/>
    </source>
</evidence>
<keyword evidence="3" id="KW-1185">Reference proteome</keyword>
<dbReference type="Proteomes" id="UP001479436">
    <property type="component" value="Unassembled WGS sequence"/>
</dbReference>
<evidence type="ECO:0000256" key="1">
    <source>
        <dbReference type="SAM" id="MobiDB-lite"/>
    </source>
</evidence>
<sequence length="168" mass="18130">MMMSRLVRKCSVTAGELWVPDMTNCTLENHAITNETAMAKMSLHRVRSPLSGSFSVDYLCKYIATPSPKIDITSMSSNAAAPLDCDFPSQDLEEMSNSSLSTNQDSISPGILGLSEQEEPDMDSVYVSFPPVDDVSASGESCNQVNSHSTRTILGSISNSIRKRAASV</sequence>
<comment type="caution">
    <text evidence="2">The sequence shown here is derived from an EMBL/GenBank/DDBJ whole genome shotgun (WGS) entry which is preliminary data.</text>
</comment>
<gene>
    <name evidence="2" type="ORF">K7432_013579</name>
</gene>
<name>A0ABR2VRI2_9FUNG</name>
<protein>
    <submittedName>
        <fullName evidence="2">Uncharacterized protein</fullName>
    </submittedName>
</protein>
<accession>A0ABR2VRI2</accession>
<feature type="compositionally biased region" description="Polar residues" evidence="1">
    <location>
        <begin position="95"/>
        <end position="107"/>
    </location>
</feature>
<organism evidence="2 3">
    <name type="scientific">Basidiobolus ranarum</name>
    <dbReference type="NCBI Taxonomy" id="34480"/>
    <lineage>
        <taxon>Eukaryota</taxon>
        <taxon>Fungi</taxon>
        <taxon>Fungi incertae sedis</taxon>
        <taxon>Zoopagomycota</taxon>
        <taxon>Entomophthoromycotina</taxon>
        <taxon>Basidiobolomycetes</taxon>
        <taxon>Basidiobolales</taxon>
        <taxon>Basidiobolaceae</taxon>
        <taxon>Basidiobolus</taxon>
    </lineage>
</organism>
<proteinExistence type="predicted"/>